<dbReference type="Proteomes" id="UP000027936">
    <property type="component" value="Unassembled WGS sequence"/>
</dbReference>
<organism evidence="3 4">
    <name type="scientific">Schinkia azotoformans MEV2011</name>
    <dbReference type="NCBI Taxonomy" id="1348973"/>
    <lineage>
        <taxon>Bacteria</taxon>
        <taxon>Bacillati</taxon>
        <taxon>Bacillota</taxon>
        <taxon>Bacilli</taxon>
        <taxon>Bacillales</taxon>
        <taxon>Bacillaceae</taxon>
        <taxon>Calidifontibacillus/Schinkia group</taxon>
        <taxon>Schinkia</taxon>
    </lineage>
</organism>
<keyword evidence="2" id="KW-0808">Transferase</keyword>
<dbReference type="PANTHER" id="PTHR12049:SF7">
    <property type="entry name" value="PROTEIN ARGININE METHYLTRANSFERASE NDUFAF7, MITOCHONDRIAL"/>
    <property type="match status" value="1"/>
</dbReference>
<evidence type="ECO:0008006" key="5">
    <source>
        <dbReference type="Google" id="ProtNLM"/>
    </source>
</evidence>
<gene>
    <name evidence="3" type="ORF">M670_01942</name>
</gene>
<accession>A0A072NMR1</accession>
<dbReference type="EMBL" id="JJRY01000006">
    <property type="protein sequence ID" value="KEF38731.1"/>
    <property type="molecule type" value="Genomic_DNA"/>
</dbReference>
<name>A0A072NMR1_SCHAZ</name>
<evidence type="ECO:0000313" key="3">
    <source>
        <dbReference type="EMBL" id="KEF38731.1"/>
    </source>
</evidence>
<dbReference type="AlphaFoldDB" id="A0A072NMR1"/>
<evidence type="ECO:0000313" key="4">
    <source>
        <dbReference type="Proteomes" id="UP000027936"/>
    </source>
</evidence>
<comment type="caution">
    <text evidence="3">The sequence shown here is derived from an EMBL/GenBank/DDBJ whole genome shotgun (WGS) entry which is preliminary data.</text>
</comment>
<dbReference type="Pfam" id="PF02636">
    <property type="entry name" value="Methyltransf_28"/>
    <property type="match status" value="1"/>
</dbReference>
<protein>
    <recommendedName>
        <fullName evidence="5">SAM-dependent methyltransferase, MidA family</fullName>
    </recommendedName>
</protein>
<evidence type="ECO:0000256" key="1">
    <source>
        <dbReference type="ARBA" id="ARBA00022603"/>
    </source>
</evidence>
<dbReference type="Gene3D" id="3.40.50.12710">
    <property type="match status" value="1"/>
</dbReference>
<sequence length="373" mass="43193">MINKIKKSIKDSEKGSISYSDFISLALYDQDGGYYMKDRKKIGKEGDFYTNSNVHSVFGKVLARIFVQLVQKDVLPPTICEIGAGTGRLASFILDEWEKIDPVTFAQLNYHIIEMSPYHRREQLSTIQKIEKVCQYESIDEMFGKIGKYTGFVLSNELFDAFPVDVLQRKGNEIYEARVTVEDDALKEVLIPCERVELLNWLRKNGIALRDGQRMEIPIAMNKWLDESSVWLEKGIMFTIDYGYTKEEWMEPIHREGSLRGFYKHQMIRDPLLHPGDMDVTTHIHLDTLIEKGEQVDLTFLAMLKQYQFLLRGGILEYLQEHYDPNPFSEVSKQNRAIRNLLLDDGISASFTVVIQKKELPNITIDDVLLYNL</sequence>
<dbReference type="GO" id="GO:0032259">
    <property type="term" value="P:methylation"/>
    <property type="evidence" value="ECO:0007669"/>
    <property type="project" value="UniProtKB-KW"/>
</dbReference>
<dbReference type="GO" id="GO:0035243">
    <property type="term" value="F:protein-arginine omega-N symmetric methyltransferase activity"/>
    <property type="evidence" value="ECO:0007669"/>
    <property type="project" value="TreeGrafter"/>
</dbReference>
<dbReference type="OrthoDB" id="9794208at2"/>
<dbReference type="InterPro" id="IPR029063">
    <property type="entry name" value="SAM-dependent_MTases_sf"/>
</dbReference>
<dbReference type="InterPro" id="IPR003788">
    <property type="entry name" value="NDUFAF7"/>
</dbReference>
<keyword evidence="1" id="KW-0489">Methyltransferase</keyword>
<dbReference type="RefSeq" id="WP_035195253.1">
    <property type="nucleotide sequence ID" value="NZ_JJRY01000006.1"/>
</dbReference>
<dbReference type="PANTHER" id="PTHR12049">
    <property type="entry name" value="PROTEIN ARGININE METHYLTRANSFERASE NDUFAF7, MITOCHONDRIAL"/>
    <property type="match status" value="1"/>
</dbReference>
<dbReference type="PATRIC" id="fig|1348973.3.peg.1892"/>
<proteinExistence type="predicted"/>
<reference evidence="3 4" key="1">
    <citation type="submission" date="2014-04" db="EMBL/GenBank/DDBJ databases">
        <title>Draft genome sequence of Bacillus azotoformans MEV2011, a (co-) denitrifying strain unable to grow in the presence of oxygen.</title>
        <authorList>
            <person name="Nielsen M."/>
            <person name="Schreiber L."/>
            <person name="Finster K."/>
            <person name="Schramm A."/>
        </authorList>
    </citation>
    <scope>NUCLEOTIDE SEQUENCE [LARGE SCALE GENOMIC DNA]</scope>
    <source>
        <strain evidence="3 4">MEV2011</strain>
    </source>
</reference>
<dbReference type="InterPro" id="IPR038375">
    <property type="entry name" value="NDUFAF7_sf"/>
</dbReference>
<dbReference type="SUPFAM" id="SSF53335">
    <property type="entry name" value="S-adenosyl-L-methionine-dependent methyltransferases"/>
    <property type="match status" value="1"/>
</dbReference>
<evidence type="ECO:0000256" key="2">
    <source>
        <dbReference type="ARBA" id="ARBA00022679"/>
    </source>
</evidence>